<sequence>GLLSKFAIMAYEVDNNETFVSMDINDVSLTSVNMTGVTPNTVYLVKVVACTAGGCTESTDGMEVTTPIEAPEEVLAPTAQAGSTYLVVQWQTPSKPNGPITGYYLYQDGREVYSGGQLFFNITGLQVYTTYNFY</sequence>
<dbReference type="InterPro" id="IPR013783">
    <property type="entry name" value="Ig-like_fold"/>
</dbReference>
<dbReference type="AlphaFoldDB" id="A0A0B6YWB9"/>
<dbReference type="CDD" id="cd00063">
    <property type="entry name" value="FN3"/>
    <property type="match status" value="2"/>
</dbReference>
<dbReference type="PANTHER" id="PTHR46957:SF3">
    <property type="entry name" value="CYTOKINE RECEPTOR"/>
    <property type="match status" value="1"/>
</dbReference>
<dbReference type="EMBL" id="HACG01013764">
    <property type="protein sequence ID" value="CEK60629.1"/>
    <property type="molecule type" value="Transcribed_RNA"/>
</dbReference>
<proteinExistence type="predicted"/>
<dbReference type="InterPro" id="IPR036116">
    <property type="entry name" value="FN3_sf"/>
</dbReference>
<dbReference type="Pfam" id="PF00041">
    <property type="entry name" value="fn3"/>
    <property type="match status" value="1"/>
</dbReference>
<dbReference type="SUPFAM" id="SSF49265">
    <property type="entry name" value="Fibronectin type III"/>
    <property type="match status" value="1"/>
</dbReference>
<accession>A0A0B6YWB9</accession>
<reference evidence="2" key="1">
    <citation type="submission" date="2014-12" db="EMBL/GenBank/DDBJ databases">
        <title>Insight into the proteome of Arion vulgaris.</title>
        <authorList>
            <person name="Aradska J."/>
            <person name="Bulat T."/>
            <person name="Smidak R."/>
            <person name="Sarate P."/>
            <person name="Gangsoo J."/>
            <person name="Sialana F."/>
            <person name="Bilban M."/>
            <person name="Lubec G."/>
        </authorList>
    </citation>
    <scope>NUCLEOTIDE SEQUENCE</scope>
    <source>
        <tissue evidence="2">Skin</tissue>
    </source>
</reference>
<gene>
    <name evidence="2" type="primary">ORF39944</name>
</gene>
<feature type="non-terminal residue" evidence="2">
    <location>
        <position position="1"/>
    </location>
</feature>
<feature type="domain" description="Fibronectin type-III" evidence="1">
    <location>
        <begin position="1"/>
        <end position="69"/>
    </location>
</feature>
<name>A0A0B6YWB9_9EUPU</name>
<dbReference type="InterPro" id="IPR003961">
    <property type="entry name" value="FN3_dom"/>
</dbReference>
<evidence type="ECO:0000313" key="2">
    <source>
        <dbReference type="EMBL" id="CEK60629.1"/>
    </source>
</evidence>
<evidence type="ECO:0000259" key="1">
    <source>
        <dbReference type="PROSITE" id="PS50853"/>
    </source>
</evidence>
<dbReference type="GO" id="GO:0016020">
    <property type="term" value="C:membrane"/>
    <property type="evidence" value="ECO:0007669"/>
    <property type="project" value="UniProtKB-SubCell"/>
</dbReference>
<feature type="non-terminal residue" evidence="2">
    <location>
        <position position="134"/>
    </location>
</feature>
<organism evidence="2">
    <name type="scientific">Arion vulgaris</name>
    <dbReference type="NCBI Taxonomy" id="1028688"/>
    <lineage>
        <taxon>Eukaryota</taxon>
        <taxon>Metazoa</taxon>
        <taxon>Spiralia</taxon>
        <taxon>Lophotrochozoa</taxon>
        <taxon>Mollusca</taxon>
        <taxon>Gastropoda</taxon>
        <taxon>Heterobranchia</taxon>
        <taxon>Euthyneura</taxon>
        <taxon>Panpulmonata</taxon>
        <taxon>Eupulmonata</taxon>
        <taxon>Stylommatophora</taxon>
        <taxon>Helicina</taxon>
        <taxon>Arionoidea</taxon>
        <taxon>Arionidae</taxon>
        <taxon>Arion</taxon>
    </lineage>
</organism>
<dbReference type="InterPro" id="IPR050713">
    <property type="entry name" value="RTP_Phos/Ushers"/>
</dbReference>
<dbReference type="Gene3D" id="2.60.40.10">
    <property type="entry name" value="Immunoglobulins"/>
    <property type="match status" value="2"/>
</dbReference>
<protein>
    <recommendedName>
        <fullName evidence="1">Fibronectin type-III domain-containing protein</fullName>
    </recommendedName>
</protein>
<dbReference type="PANTHER" id="PTHR46957">
    <property type="entry name" value="CYTOKINE RECEPTOR"/>
    <property type="match status" value="1"/>
</dbReference>
<dbReference type="PROSITE" id="PS50853">
    <property type="entry name" value="FN3"/>
    <property type="match status" value="2"/>
</dbReference>
<feature type="domain" description="Fibronectin type-III" evidence="1">
    <location>
        <begin position="70"/>
        <end position="134"/>
    </location>
</feature>